<comment type="caution">
    <text evidence="2">The sequence shown here is derived from an EMBL/GenBank/DDBJ whole genome shotgun (WGS) entry which is preliminary data.</text>
</comment>
<evidence type="ECO:0000313" key="3">
    <source>
        <dbReference type="Proteomes" id="UP000326340"/>
    </source>
</evidence>
<dbReference type="EMBL" id="PUHP01000044">
    <property type="protein sequence ID" value="TQN74300.1"/>
    <property type="molecule type" value="Genomic_DNA"/>
</dbReference>
<reference evidence="2 3" key="1">
    <citation type="journal article" date="2019" name="Sci. Rep.">
        <title>Colletotrichum shisoi sp. nov., an anthracnose pathogen of Perilla frutescens in Japan: molecular phylogenetic, morphological and genomic evidence.</title>
        <authorList>
            <person name="Gan P."/>
            <person name="Tsushima A."/>
            <person name="Hiroyama R."/>
            <person name="Narusaka M."/>
            <person name="Takano Y."/>
            <person name="Narusaka Y."/>
            <person name="Kawaradani M."/>
            <person name="Damm U."/>
            <person name="Shirasu K."/>
        </authorList>
    </citation>
    <scope>NUCLEOTIDE SEQUENCE [LARGE SCALE GENOMIC DNA]</scope>
    <source>
        <strain evidence="2 3">PG-2018a</strain>
    </source>
</reference>
<proteinExistence type="predicted"/>
<dbReference type="Proteomes" id="UP000326340">
    <property type="component" value="Unassembled WGS sequence"/>
</dbReference>
<name>A0A5Q4C4M2_9PEZI</name>
<evidence type="ECO:0000256" key="1">
    <source>
        <dbReference type="SAM" id="MobiDB-lite"/>
    </source>
</evidence>
<feature type="region of interest" description="Disordered" evidence="1">
    <location>
        <begin position="34"/>
        <end position="71"/>
    </location>
</feature>
<organism evidence="2 3">
    <name type="scientific">Colletotrichum shisoi</name>
    <dbReference type="NCBI Taxonomy" id="2078593"/>
    <lineage>
        <taxon>Eukaryota</taxon>
        <taxon>Fungi</taxon>
        <taxon>Dikarya</taxon>
        <taxon>Ascomycota</taxon>
        <taxon>Pezizomycotina</taxon>
        <taxon>Sordariomycetes</taxon>
        <taxon>Hypocreomycetidae</taxon>
        <taxon>Glomerellales</taxon>
        <taxon>Glomerellaceae</taxon>
        <taxon>Colletotrichum</taxon>
        <taxon>Colletotrichum destructivum species complex</taxon>
    </lineage>
</organism>
<accession>A0A5Q4C4M2</accession>
<protein>
    <submittedName>
        <fullName evidence="2">Uncharacterized protein</fullName>
    </submittedName>
</protein>
<dbReference type="AlphaFoldDB" id="A0A5Q4C4M2"/>
<keyword evidence="3" id="KW-1185">Reference proteome</keyword>
<sequence length="71" mass="7977">MPRAVSSPEVRGSSDGAPGVDVLHSFIRSRDPAVPRVPGHWAVSPSPWARRRWPQPRRPPEKLTSLGLRYR</sequence>
<gene>
    <name evidence="2" type="ORF">CSHISOI_01182</name>
</gene>
<evidence type="ECO:0000313" key="2">
    <source>
        <dbReference type="EMBL" id="TQN74300.1"/>
    </source>
</evidence>